<dbReference type="InterPro" id="IPR032675">
    <property type="entry name" value="LRR_dom_sf"/>
</dbReference>
<proteinExistence type="predicted"/>
<protein>
    <submittedName>
        <fullName evidence="3">Uncharacterized protein</fullName>
    </submittedName>
</protein>
<evidence type="ECO:0000256" key="1">
    <source>
        <dbReference type="SAM" id="Phobius"/>
    </source>
</evidence>
<dbReference type="WBParaSite" id="PDA_v2.g3155.t1">
    <property type="protein sequence ID" value="PDA_v2.g3155.t1"/>
    <property type="gene ID" value="PDA_v2.g3155"/>
</dbReference>
<feature type="transmembrane region" description="Helical" evidence="1">
    <location>
        <begin position="112"/>
        <end position="132"/>
    </location>
</feature>
<evidence type="ECO:0000313" key="3">
    <source>
        <dbReference type="WBParaSite" id="PDA_v2.g3155.t1"/>
    </source>
</evidence>
<keyword evidence="1" id="KW-1133">Transmembrane helix</keyword>
<reference evidence="3" key="1">
    <citation type="submission" date="2022-11" db="UniProtKB">
        <authorList>
            <consortium name="WormBaseParasite"/>
        </authorList>
    </citation>
    <scope>IDENTIFICATION</scope>
</reference>
<dbReference type="Proteomes" id="UP000887578">
    <property type="component" value="Unplaced"/>
</dbReference>
<keyword evidence="1" id="KW-0812">Transmembrane</keyword>
<name>A0A914QHN8_9BILA</name>
<keyword evidence="1" id="KW-0472">Membrane</keyword>
<sequence>MPPLESFSIEFCKLSTIPENLLDWSKIKAIGIEGNPFYCNCSMAWLINDMTSPKHLFNFQEIAPFYYRGSKTNDMKCFGPHALRDTSFIHISGKFCLNEKTKHDFTENNSNWSYFLVTVVAFIFGFVSFPIGRYCIRLRKQKDLFFYKKNSDKIMDDFDDGGTSISNV</sequence>
<accession>A0A914QHN8</accession>
<keyword evidence="2" id="KW-1185">Reference proteome</keyword>
<evidence type="ECO:0000313" key="2">
    <source>
        <dbReference type="Proteomes" id="UP000887578"/>
    </source>
</evidence>
<dbReference type="AlphaFoldDB" id="A0A914QHN8"/>
<organism evidence="2 3">
    <name type="scientific">Panagrolaimus davidi</name>
    <dbReference type="NCBI Taxonomy" id="227884"/>
    <lineage>
        <taxon>Eukaryota</taxon>
        <taxon>Metazoa</taxon>
        <taxon>Ecdysozoa</taxon>
        <taxon>Nematoda</taxon>
        <taxon>Chromadorea</taxon>
        <taxon>Rhabditida</taxon>
        <taxon>Tylenchina</taxon>
        <taxon>Panagrolaimomorpha</taxon>
        <taxon>Panagrolaimoidea</taxon>
        <taxon>Panagrolaimidae</taxon>
        <taxon>Panagrolaimus</taxon>
    </lineage>
</organism>
<dbReference type="SUPFAM" id="SSF52058">
    <property type="entry name" value="L domain-like"/>
    <property type="match status" value="1"/>
</dbReference>
<dbReference type="Gene3D" id="3.80.10.10">
    <property type="entry name" value="Ribonuclease Inhibitor"/>
    <property type="match status" value="1"/>
</dbReference>